<dbReference type="OrthoDB" id="8565101at2"/>
<dbReference type="Pfam" id="PF00027">
    <property type="entry name" value="cNMP_binding"/>
    <property type="match status" value="1"/>
</dbReference>
<dbReference type="GO" id="GO:0005829">
    <property type="term" value="C:cytosol"/>
    <property type="evidence" value="ECO:0007669"/>
    <property type="project" value="TreeGrafter"/>
</dbReference>
<dbReference type="PANTHER" id="PTHR24567">
    <property type="entry name" value="CRP FAMILY TRANSCRIPTIONAL REGULATORY PROTEIN"/>
    <property type="match status" value="1"/>
</dbReference>
<dbReference type="CDD" id="cd00038">
    <property type="entry name" value="CAP_ED"/>
    <property type="match status" value="1"/>
</dbReference>
<dbReference type="PROSITE" id="PS50042">
    <property type="entry name" value="CNMP_BINDING_3"/>
    <property type="match status" value="1"/>
</dbReference>
<dbReference type="GO" id="GO:0003700">
    <property type="term" value="F:DNA-binding transcription factor activity"/>
    <property type="evidence" value="ECO:0007669"/>
    <property type="project" value="TreeGrafter"/>
</dbReference>
<dbReference type="EMBL" id="FNOW01000036">
    <property type="protein sequence ID" value="SDY18005.1"/>
    <property type="molecule type" value="Genomic_DNA"/>
</dbReference>
<accession>A0A1H3HRY5</accession>
<gene>
    <name evidence="2" type="ORF">SAMN05421644_13611</name>
</gene>
<evidence type="ECO:0000313" key="2">
    <source>
        <dbReference type="EMBL" id="SDY18005.1"/>
    </source>
</evidence>
<proteinExistence type="predicted"/>
<sequence>MSTEQDFESLRRSSLSANLSDTEVQALNAIAYCRRLSDQEILIQEGNSDNSLHVITEGALAVTRDLGKGEYTTIHVLRTGDLAGEMGFISGQPHTATIRSLGRTQVCSFEREAFESLLATHPWLVYRVMQNIVKVSQDILRRMNAQHVELTKYVSSSHALY</sequence>
<protein>
    <submittedName>
        <fullName evidence="2">Cyclic nucleotide-binding domain-containing protein</fullName>
    </submittedName>
</protein>
<keyword evidence="3" id="KW-1185">Reference proteome</keyword>
<dbReference type="InterPro" id="IPR000595">
    <property type="entry name" value="cNMP-bd_dom"/>
</dbReference>
<evidence type="ECO:0000259" key="1">
    <source>
        <dbReference type="PROSITE" id="PS50042"/>
    </source>
</evidence>
<reference evidence="3" key="1">
    <citation type="submission" date="2016-10" db="EMBL/GenBank/DDBJ databases">
        <authorList>
            <person name="Varghese N."/>
            <person name="Submissions S."/>
        </authorList>
    </citation>
    <scope>NUCLEOTIDE SEQUENCE [LARGE SCALE GENOMIC DNA]</scope>
    <source>
        <strain evidence="3">DSM 173</strain>
    </source>
</reference>
<dbReference type="InterPro" id="IPR014710">
    <property type="entry name" value="RmlC-like_jellyroll"/>
</dbReference>
<dbReference type="AlphaFoldDB" id="A0A1H3HRY5"/>
<dbReference type="Proteomes" id="UP000198672">
    <property type="component" value="Unassembled WGS sequence"/>
</dbReference>
<dbReference type="PANTHER" id="PTHR24567:SF68">
    <property type="entry name" value="DNA-BINDING TRANSCRIPTIONAL DUAL REGULATOR CRP"/>
    <property type="match status" value="1"/>
</dbReference>
<dbReference type="Gene3D" id="2.60.120.10">
    <property type="entry name" value="Jelly Rolls"/>
    <property type="match status" value="1"/>
</dbReference>
<feature type="domain" description="Cyclic nucleotide-binding" evidence="1">
    <location>
        <begin position="15"/>
        <end position="135"/>
    </location>
</feature>
<dbReference type="SUPFAM" id="SSF51206">
    <property type="entry name" value="cAMP-binding domain-like"/>
    <property type="match status" value="1"/>
</dbReference>
<dbReference type="RefSeq" id="WP_091334525.1">
    <property type="nucleotide sequence ID" value="NZ_FNOW01000036.1"/>
</dbReference>
<dbReference type="SMART" id="SM00100">
    <property type="entry name" value="cNMP"/>
    <property type="match status" value="1"/>
</dbReference>
<dbReference type="InterPro" id="IPR018490">
    <property type="entry name" value="cNMP-bd_dom_sf"/>
</dbReference>
<evidence type="ECO:0000313" key="3">
    <source>
        <dbReference type="Proteomes" id="UP000198672"/>
    </source>
</evidence>
<name>A0A1H3HRY5_ALLWA</name>
<dbReference type="STRING" id="61595.SAMN05421644_13611"/>
<dbReference type="InterPro" id="IPR050397">
    <property type="entry name" value="Env_Response_Regulators"/>
</dbReference>
<organism evidence="2 3">
    <name type="scientific">Allochromatium warmingii</name>
    <name type="common">Chromatium warmingii</name>
    <dbReference type="NCBI Taxonomy" id="61595"/>
    <lineage>
        <taxon>Bacteria</taxon>
        <taxon>Pseudomonadati</taxon>
        <taxon>Pseudomonadota</taxon>
        <taxon>Gammaproteobacteria</taxon>
        <taxon>Chromatiales</taxon>
        <taxon>Chromatiaceae</taxon>
        <taxon>Allochromatium</taxon>
    </lineage>
</organism>